<dbReference type="AlphaFoldDB" id="S4NP44"/>
<evidence type="ECO:0000313" key="1">
    <source>
        <dbReference type="EMBL" id="JAA78844.1"/>
    </source>
</evidence>
<reference evidence="1" key="2">
    <citation type="submission" date="2013-05" db="EMBL/GenBank/DDBJ databases">
        <authorList>
            <person name="Carter J.-M."/>
            <person name="Baker S.C."/>
            <person name="Pink R."/>
            <person name="Carter D.R.F."/>
            <person name="Collins A."/>
            <person name="Tomlin J."/>
            <person name="Gibbs M."/>
            <person name="Breuker C.J."/>
        </authorList>
    </citation>
    <scope>NUCLEOTIDE SEQUENCE</scope>
    <source>
        <tissue evidence="1">Ovary</tissue>
    </source>
</reference>
<organism evidence="1">
    <name type="scientific">Pararge aegeria</name>
    <name type="common">speckled wood butterfly</name>
    <dbReference type="NCBI Taxonomy" id="116150"/>
    <lineage>
        <taxon>Eukaryota</taxon>
        <taxon>Metazoa</taxon>
        <taxon>Ecdysozoa</taxon>
        <taxon>Arthropoda</taxon>
        <taxon>Hexapoda</taxon>
        <taxon>Insecta</taxon>
        <taxon>Pterygota</taxon>
        <taxon>Neoptera</taxon>
        <taxon>Endopterygota</taxon>
        <taxon>Lepidoptera</taxon>
        <taxon>Glossata</taxon>
        <taxon>Ditrysia</taxon>
        <taxon>Papilionoidea</taxon>
        <taxon>Nymphalidae</taxon>
        <taxon>Satyrinae</taxon>
        <taxon>Satyrini</taxon>
        <taxon>Parargina</taxon>
        <taxon>Pararge</taxon>
    </lineage>
</organism>
<accession>S4NP44</accession>
<feature type="non-terminal residue" evidence="1">
    <location>
        <position position="73"/>
    </location>
</feature>
<protein>
    <submittedName>
        <fullName evidence="1">Uncharacterized protein</fullName>
    </submittedName>
</protein>
<sequence>WQSKYSFSFFASILSRFRKFSSFARCLIFLAMSFDCSLTCCNLNFRRRRNSFVLSASTLEVMFTNYLKKQLIN</sequence>
<dbReference type="EMBL" id="GAIX01013716">
    <property type="protein sequence ID" value="JAA78844.1"/>
    <property type="molecule type" value="Transcribed_RNA"/>
</dbReference>
<proteinExistence type="predicted"/>
<reference evidence="1" key="1">
    <citation type="journal article" date="2013" name="BMC Genomics">
        <title>Unscrambling butterfly oogenesis.</title>
        <authorList>
            <person name="Carter J.M."/>
            <person name="Baker S.C."/>
            <person name="Pink R."/>
            <person name="Carter D.R."/>
            <person name="Collins A."/>
            <person name="Tomlin J."/>
            <person name="Gibbs M."/>
            <person name="Breuker C.J."/>
        </authorList>
    </citation>
    <scope>NUCLEOTIDE SEQUENCE</scope>
    <source>
        <tissue evidence="1">Ovary</tissue>
    </source>
</reference>
<feature type="non-terminal residue" evidence="1">
    <location>
        <position position="1"/>
    </location>
</feature>
<name>S4NP44_9NEOP</name>